<dbReference type="EMBL" id="JACSQN010000008">
    <property type="protein sequence ID" value="MBD7985028.1"/>
    <property type="molecule type" value="Genomic_DNA"/>
</dbReference>
<reference evidence="2 3" key="1">
    <citation type="submission" date="2020-08" db="EMBL/GenBank/DDBJ databases">
        <title>A Genomic Blueprint of the Chicken Gut Microbiome.</title>
        <authorList>
            <person name="Gilroy R."/>
            <person name="Ravi A."/>
            <person name="Getino M."/>
            <person name="Pursley I."/>
            <person name="Horton D.L."/>
            <person name="Alikhan N.-F."/>
            <person name="Baker D."/>
            <person name="Gharbi K."/>
            <person name="Hall N."/>
            <person name="Watson M."/>
            <person name="Adriaenssens E.M."/>
            <person name="Foster-Nyarko E."/>
            <person name="Jarju S."/>
            <person name="Secka A."/>
            <person name="Antonio M."/>
            <person name="Oren A."/>
            <person name="Chaudhuri R."/>
            <person name="La Ragione R.M."/>
            <person name="Hildebrand F."/>
            <person name="Pallen M.J."/>
        </authorList>
    </citation>
    <scope>NUCLEOTIDE SEQUENCE [LARGE SCALE GENOMIC DNA]</scope>
    <source>
        <strain evidence="2 3">Sa2YVA2</strain>
    </source>
</reference>
<evidence type="ECO:0000256" key="1">
    <source>
        <dbReference type="SAM" id="Coils"/>
    </source>
</evidence>
<name>A0ABR8UAH5_9BACL</name>
<gene>
    <name evidence="2" type="ORF">H9649_10555</name>
</gene>
<comment type="caution">
    <text evidence="2">The sequence shown here is derived from an EMBL/GenBank/DDBJ whole genome shotgun (WGS) entry which is preliminary data.</text>
</comment>
<proteinExistence type="predicted"/>
<keyword evidence="3" id="KW-1185">Reference proteome</keyword>
<accession>A0ABR8UAH5</accession>
<evidence type="ECO:0000313" key="2">
    <source>
        <dbReference type="EMBL" id="MBD7985028.1"/>
    </source>
</evidence>
<organism evidence="2 3">
    <name type="scientific">Sporosarcina quadrami</name>
    <dbReference type="NCBI Taxonomy" id="2762234"/>
    <lineage>
        <taxon>Bacteria</taxon>
        <taxon>Bacillati</taxon>
        <taxon>Bacillota</taxon>
        <taxon>Bacilli</taxon>
        <taxon>Bacillales</taxon>
        <taxon>Caryophanaceae</taxon>
        <taxon>Sporosarcina</taxon>
    </lineage>
</organism>
<dbReference type="Proteomes" id="UP000626786">
    <property type="component" value="Unassembled WGS sequence"/>
</dbReference>
<protein>
    <submittedName>
        <fullName evidence="2">Uncharacterized protein</fullName>
    </submittedName>
</protein>
<evidence type="ECO:0000313" key="3">
    <source>
        <dbReference type="Proteomes" id="UP000626786"/>
    </source>
</evidence>
<dbReference type="RefSeq" id="WP_191694774.1">
    <property type="nucleotide sequence ID" value="NZ_JACSQN010000008.1"/>
</dbReference>
<keyword evidence="1" id="KW-0175">Coiled coil</keyword>
<sequence length="51" mass="6463">MHTINHEVVQRHIEELRREVAQHRLQKRSIERKRKERKKLPFWAVFFSLRN</sequence>
<feature type="coiled-coil region" evidence="1">
    <location>
        <begin position="6"/>
        <end position="33"/>
    </location>
</feature>